<organism evidence="2">
    <name type="scientific">uncultured Caudovirales phage</name>
    <dbReference type="NCBI Taxonomy" id="2100421"/>
    <lineage>
        <taxon>Viruses</taxon>
        <taxon>Duplodnaviria</taxon>
        <taxon>Heunggongvirae</taxon>
        <taxon>Uroviricota</taxon>
        <taxon>Caudoviricetes</taxon>
        <taxon>Peduoviridae</taxon>
        <taxon>Maltschvirus</taxon>
        <taxon>Maltschvirus maltsch</taxon>
    </lineage>
</organism>
<evidence type="ECO:0000259" key="1">
    <source>
        <dbReference type="Pfam" id="PF18925"/>
    </source>
</evidence>
<gene>
    <name evidence="2" type="ORF">UFOVP770_24</name>
</gene>
<dbReference type="Pfam" id="PF18925">
    <property type="entry name" value="DUF5675"/>
    <property type="match status" value="1"/>
</dbReference>
<dbReference type="InterPro" id="IPR043732">
    <property type="entry name" value="DUF5675"/>
</dbReference>
<proteinExistence type="predicted"/>
<protein>
    <recommendedName>
        <fullName evidence="1">DUF5675 domain-containing protein</fullName>
    </recommendedName>
</protein>
<sequence length="129" mass="14330">MKLRLERFEYGSTYTIGKFYIDGVYHSFSLEDVVRKGEKVNGQTAIPTGTYPVIIDLSARFGKQLPHVLNVPNFTGIRIHPGNTSKDTDGCILLGTSWKGGDFISNSKTAFNTFFDKLKVAQTATLFVC</sequence>
<evidence type="ECO:0000313" key="2">
    <source>
        <dbReference type="EMBL" id="CAB4161040.1"/>
    </source>
</evidence>
<feature type="domain" description="DUF5675" evidence="1">
    <location>
        <begin position="5"/>
        <end position="119"/>
    </location>
</feature>
<accession>A0A6J5NMI2</accession>
<dbReference type="EMBL" id="LR796715">
    <property type="protein sequence ID" value="CAB4161040.1"/>
    <property type="molecule type" value="Genomic_DNA"/>
</dbReference>
<name>A0A6J5NMI2_9CAUD</name>
<reference evidence="2" key="1">
    <citation type="submission" date="2020-04" db="EMBL/GenBank/DDBJ databases">
        <authorList>
            <person name="Chiriac C."/>
            <person name="Salcher M."/>
            <person name="Ghai R."/>
            <person name="Kavagutti S V."/>
        </authorList>
    </citation>
    <scope>NUCLEOTIDE SEQUENCE</scope>
</reference>